<dbReference type="PROSITE" id="PS50084">
    <property type="entry name" value="KH_TYPE_1"/>
    <property type="match status" value="1"/>
</dbReference>
<feature type="region of interest" description="Disordered" evidence="2">
    <location>
        <begin position="396"/>
        <end position="420"/>
    </location>
</feature>
<feature type="compositionally biased region" description="Acidic residues" evidence="2">
    <location>
        <begin position="304"/>
        <end position="313"/>
    </location>
</feature>
<dbReference type="SUPFAM" id="SSF51197">
    <property type="entry name" value="Clavaminate synthase-like"/>
    <property type="match status" value="1"/>
</dbReference>
<dbReference type="InterPro" id="IPR004088">
    <property type="entry name" value="KH_dom_type_1"/>
</dbReference>
<organism evidence="4 5">
    <name type="scientific">Triparma laevis f. inornata</name>
    <dbReference type="NCBI Taxonomy" id="1714386"/>
    <lineage>
        <taxon>Eukaryota</taxon>
        <taxon>Sar</taxon>
        <taxon>Stramenopiles</taxon>
        <taxon>Ochrophyta</taxon>
        <taxon>Bolidophyceae</taxon>
        <taxon>Parmales</taxon>
        <taxon>Triparmaceae</taxon>
        <taxon>Triparma</taxon>
    </lineage>
</organism>
<dbReference type="Proteomes" id="UP001162640">
    <property type="component" value="Unassembled WGS sequence"/>
</dbReference>
<evidence type="ECO:0000256" key="2">
    <source>
        <dbReference type="SAM" id="MobiDB-lite"/>
    </source>
</evidence>
<name>A0A9W7ENH2_9STRA</name>
<dbReference type="Pfam" id="PF00013">
    <property type="entry name" value="KH_1"/>
    <property type="match status" value="1"/>
</dbReference>
<accession>A0A9W7ENH2</accession>
<dbReference type="InterPro" id="IPR003347">
    <property type="entry name" value="JmjC_dom"/>
</dbReference>
<dbReference type="GO" id="GO:0003723">
    <property type="term" value="F:RNA binding"/>
    <property type="evidence" value="ECO:0007669"/>
    <property type="project" value="UniProtKB-UniRule"/>
</dbReference>
<keyword evidence="1" id="KW-0694">RNA-binding</keyword>
<dbReference type="SMART" id="SM00558">
    <property type="entry name" value="JmjC"/>
    <property type="match status" value="1"/>
</dbReference>
<gene>
    <name evidence="4" type="ORF">TL16_g10774</name>
</gene>
<dbReference type="AlphaFoldDB" id="A0A9W7ENH2"/>
<dbReference type="PROSITE" id="PS51184">
    <property type="entry name" value="JMJC"/>
    <property type="match status" value="1"/>
</dbReference>
<feature type="region of interest" description="Disordered" evidence="2">
    <location>
        <begin position="286"/>
        <end position="349"/>
    </location>
</feature>
<evidence type="ECO:0000313" key="5">
    <source>
        <dbReference type="Proteomes" id="UP001162640"/>
    </source>
</evidence>
<reference evidence="5" key="1">
    <citation type="journal article" date="2023" name="Commun. Biol.">
        <title>Genome analysis of Parmales, the sister group of diatoms, reveals the evolutionary specialization of diatoms from phago-mixotrophs to photoautotrophs.</title>
        <authorList>
            <person name="Ban H."/>
            <person name="Sato S."/>
            <person name="Yoshikawa S."/>
            <person name="Yamada K."/>
            <person name="Nakamura Y."/>
            <person name="Ichinomiya M."/>
            <person name="Sato N."/>
            <person name="Blanc-Mathieu R."/>
            <person name="Endo H."/>
            <person name="Kuwata A."/>
            <person name="Ogata H."/>
        </authorList>
    </citation>
    <scope>NUCLEOTIDE SEQUENCE [LARGE SCALE GENOMIC DNA]</scope>
</reference>
<dbReference type="InterPro" id="IPR041667">
    <property type="entry name" value="Cupin_8"/>
</dbReference>
<dbReference type="EMBL" id="BLQM01000389">
    <property type="protein sequence ID" value="GMH87169.1"/>
    <property type="molecule type" value="Genomic_DNA"/>
</dbReference>
<dbReference type="SMART" id="SM00322">
    <property type="entry name" value="KH"/>
    <property type="match status" value="2"/>
</dbReference>
<proteinExistence type="predicted"/>
<protein>
    <recommendedName>
        <fullName evidence="3">JmjC domain-containing protein</fullName>
    </recommendedName>
</protein>
<feature type="domain" description="JmjC" evidence="3">
    <location>
        <begin position="200"/>
        <end position="446"/>
    </location>
</feature>
<comment type="caution">
    <text evidence="4">The sequence shown here is derived from an EMBL/GenBank/DDBJ whole genome shotgun (WGS) entry which is preliminary data.</text>
</comment>
<feature type="compositionally biased region" description="Basic and acidic residues" evidence="2">
    <location>
        <begin position="288"/>
        <end position="303"/>
    </location>
</feature>
<dbReference type="Gene3D" id="2.60.120.650">
    <property type="entry name" value="Cupin"/>
    <property type="match status" value="1"/>
</dbReference>
<evidence type="ECO:0000313" key="4">
    <source>
        <dbReference type="EMBL" id="GMH87169.1"/>
    </source>
</evidence>
<dbReference type="Pfam" id="PF13621">
    <property type="entry name" value="Cupin_8"/>
    <property type="match status" value="1"/>
</dbReference>
<dbReference type="InterPro" id="IPR004087">
    <property type="entry name" value="KH_dom"/>
</dbReference>
<dbReference type="SUPFAM" id="SSF54791">
    <property type="entry name" value="Eukaryotic type KH-domain (KH-domain type I)"/>
    <property type="match status" value="1"/>
</dbReference>
<evidence type="ECO:0000256" key="1">
    <source>
        <dbReference type="PROSITE-ProRule" id="PRU00117"/>
    </source>
</evidence>
<dbReference type="Gene3D" id="3.30.310.210">
    <property type="match status" value="1"/>
</dbReference>
<evidence type="ECO:0000259" key="3">
    <source>
        <dbReference type="PROSITE" id="PS51184"/>
    </source>
</evidence>
<dbReference type="PANTHER" id="PTHR12461:SF100">
    <property type="entry name" value="JMJC DOMAIN-CONTAINING PROTEIN 4"/>
    <property type="match status" value="1"/>
</dbReference>
<dbReference type="InterPro" id="IPR036612">
    <property type="entry name" value="KH_dom_type_1_sf"/>
</dbReference>
<feature type="compositionally biased region" description="Basic and acidic residues" evidence="2">
    <location>
        <begin position="396"/>
        <end position="410"/>
    </location>
</feature>
<feature type="non-terminal residue" evidence="4">
    <location>
        <position position="669"/>
    </location>
</feature>
<dbReference type="PANTHER" id="PTHR12461">
    <property type="entry name" value="HYPOXIA-INDUCIBLE FACTOR 1 ALPHA INHIBITOR-RELATED"/>
    <property type="match status" value="1"/>
</dbReference>
<sequence>MSSEANALLLEAESADANLACADRITELTSQPMTYPQFFNTYVSKKKAAVITGYGKTSDERIRYQMFSVKINSVTKLKAEATIPKIMPFWWKDLKTLKGYASLEGANLTAEEIEVLSKVTYEVRESDRNFGYADRSDDQTASFSDFCDNLTTNHYLSPQQPSPENADLLLKHAGELLAPQYANPPFSLLSIAQNKSQEKARENHSNRRYFVPESIRYMKGLKVHSSNVWLGRTDDDDAGNSSGLHYDFHENMLLCLRGYKRVRLIRPEFASKCYMVDDDEGDFELEEGAEKGVKEEGGEREEKEEKEDDESDDASVTIGKGFDYDSDSPDAGTQAPKLKLPHFSRVDPDLPPKELQKRFPDFVDVPQEIIDLSPGQMLYLPAGYLHEVRSYGFKPSDWKEPTGTRVKEGDENPQEETREDDGIHMAANWWYDSPVDGAAQQNPYSEKEFNEFTFKCLLPKAIIGAIIGKKGATINRIKKDSGCVVLEMSKVDNGNPFAGFYPNTNSRVCAIKGSLEQIQIAVHLIFEIYKDEEAYAMDGRTHTRLVPGQGGGKFVFQIAIMGNWSGPIIGEKGCLVNKVKRATNTFISIGKPNETLESYMEITNDECLLDVVPDMRTKKLDLGEKVDVVSKAVDMLIEIMVDNAKEFIYKVKDPVYNHAAEWAMRNRRG</sequence>